<dbReference type="STRING" id="3827.A0A1S2Z656"/>
<keyword evidence="3" id="KW-0963">Cytoplasm</keyword>
<dbReference type="OrthoDB" id="8707547at2759"/>
<dbReference type="Pfam" id="PF10248">
    <property type="entry name" value="Mlf1IP"/>
    <property type="match status" value="1"/>
</dbReference>
<evidence type="ECO:0000313" key="6">
    <source>
        <dbReference type="Proteomes" id="UP000087171"/>
    </source>
</evidence>
<reference evidence="7 8" key="1">
    <citation type="submission" date="2023-09" db="UniProtKB">
        <authorList>
            <consortium name="RefSeq"/>
        </authorList>
    </citation>
    <scope>IDENTIFICATION</scope>
    <source>
        <tissue evidence="7 8">Etiolated seedlings</tissue>
    </source>
</reference>
<feature type="compositionally biased region" description="Polar residues" evidence="5">
    <location>
        <begin position="185"/>
        <end position="219"/>
    </location>
</feature>
<feature type="compositionally biased region" description="Acidic residues" evidence="5">
    <location>
        <begin position="135"/>
        <end position="144"/>
    </location>
</feature>
<dbReference type="InterPro" id="IPR019376">
    <property type="entry name" value="Myeloid_leukemia_factor"/>
</dbReference>
<evidence type="ECO:0000256" key="1">
    <source>
        <dbReference type="ARBA" id="ARBA00004496"/>
    </source>
</evidence>
<evidence type="ECO:0000256" key="4">
    <source>
        <dbReference type="ARBA" id="ARBA00022553"/>
    </source>
</evidence>
<dbReference type="RefSeq" id="XP_004515767.1">
    <property type="nucleotide sequence ID" value="XM_004515710.3"/>
</dbReference>
<evidence type="ECO:0000256" key="3">
    <source>
        <dbReference type="ARBA" id="ARBA00022490"/>
    </source>
</evidence>
<keyword evidence="4" id="KW-0597">Phosphoprotein</keyword>
<keyword evidence="6" id="KW-1185">Reference proteome</keyword>
<feature type="compositionally biased region" description="Basic and acidic residues" evidence="5">
    <location>
        <begin position="251"/>
        <end position="269"/>
    </location>
</feature>
<dbReference type="PANTHER" id="PTHR13105">
    <property type="entry name" value="MYELOID LEUKEMIA FACTOR"/>
    <property type="match status" value="1"/>
</dbReference>
<dbReference type="RefSeq" id="XP_004515768.1">
    <property type="nucleotide sequence ID" value="XM_004515711.3"/>
</dbReference>
<dbReference type="GO" id="GO:0005737">
    <property type="term" value="C:cytoplasm"/>
    <property type="evidence" value="ECO:0007669"/>
    <property type="project" value="UniProtKB-SubCell"/>
</dbReference>
<evidence type="ECO:0000256" key="2">
    <source>
        <dbReference type="ARBA" id="ARBA00008332"/>
    </source>
</evidence>
<dbReference type="PaxDb" id="3827-XP_004515767.1"/>
<feature type="compositionally biased region" description="Polar residues" evidence="5">
    <location>
        <begin position="305"/>
        <end position="315"/>
    </location>
</feature>
<proteinExistence type="inferred from homology"/>
<evidence type="ECO:0000256" key="5">
    <source>
        <dbReference type="SAM" id="MobiDB-lite"/>
    </source>
</evidence>
<dbReference type="Proteomes" id="UP000087171">
    <property type="component" value="Unplaced"/>
</dbReference>
<comment type="subcellular location">
    <subcellularLocation>
        <location evidence="1">Cytoplasm</location>
    </subcellularLocation>
</comment>
<protein>
    <submittedName>
        <fullName evidence="7 8">Uncharacterized protein LOC101499362 isoform X1</fullName>
    </submittedName>
</protein>
<organism evidence="7">
    <name type="scientific">Cicer arietinum</name>
    <name type="common">Chickpea</name>
    <name type="synonym">Garbanzo</name>
    <dbReference type="NCBI Taxonomy" id="3827"/>
    <lineage>
        <taxon>Eukaryota</taxon>
        <taxon>Viridiplantae</taxon>
        <taxon>Streptophyta</taxon>
        <taxon>Embryophyta</taxon>
        <taxon>Tracheophyta</taxon>
        <taxon>Spermatophyta</taxon>
        <taxon>Magnoliopsida</taxon>
        <taxon>eudicotyledons</taxon>
        <taxon>Gunneridae</taxon>
        <taxon>Pentapetalae</taxon>
        <taxon>rosids</taxon>
        <taxon>fabids</taxon>
        <taxon>Fabales</taxon>
        <taxon>Fabaceae</taxon>
        <taxon>Papilionoideae</taxon>
        <taxon>50 kb inversion clade</taxon>
        <taxon>NPAAA clade</taxon>
        <taxon>Hologalegina</taxon>
        <taxon>IRL clade</taxon>
        <taxon>Cicereae</taxon>
        <taxon>Cicer</taxon>
    </lineage>
</organism>
<sequence>MQGRGGGGRDPFSGFGDPFGGFGGHGSFGPSSSLLSSVFGGRDPFDDPFFTRPFGGMFQSNLLSGPSMFPFPSGMQASGFPFAPNMQSSGFPFHQEMRPSGFPFHQDMHPSEFLEHQARAPEPSSRRGPIIKELDSDDENEDAVEEKNENPRKHRRQNSEPSVEHPDDELEGKKIRHLQGRNEYNRFNTTEPQPQTRSFCFQSSTVSYGGSNGTYYTSSKTRRTGSDGVTLEESKEADSSTRQASHRISRGLHDKGHTLSRKLNPDGKVDSMQTLHNISEDELAGFEEEWKGKGQKYLPGWSGSIGASHSGQAEQARQGGWLLPSSEHGMSEVRGSSRVQERARTDSNGRGVYHSGRQRQN</sequence>
<dbReference type="KEGG" id="cam:101499362"/>
<dbReference type="GeneID" id="101499362"/>
<feature type="region of interest" description="Disordered" evidence="5">
    <location>
        <begin position="303"/>
        <end position="361"/>
    </location>
</feature>
<evidence type="ECO:0000313" key="8">
    <source>
        <dbReference type="RefSeq" id="XP_004515768.1"/>
    </source>
</evidence>
<gene>
    <name evidence="7 8" type="primary">LOC101499362</name>
</gene>
<comment type="similarity">
    <text evidence="2">Belongs to the MLF family.</text>
</comment>
<dbReference type="eggNOG" id="ENOG502QS92">
    <property type="taxonomic scope" value="Eukaryota"/>
</dbReference>
<name>A0A1S2Z656_CICAR</name>
<feature type="region of interest" description="Disordered" evidence="5">
    <location>
        <begin position="116"/>
        <end position="270"/>
    </location>
</feature>
<evidence type="ECO:0000313" key="7">
    <source>
        <dbReference type="RefSeq" id="XP_004515767.1"/>
    </source>
</evidence>
<dbReference type="AlphaFoldDB" id="A0A1S2Z656"/>
<accession>A0A1S2Z656</accession>